<gene>
    <name evidence="1" type="ORF">RRG08_009654</name>
</gene>
<accession>A0AAE0ZVL2</accession>
<organism evidence="1 2">
    <name type="scientific">Elysia crispata</name>
    <name type="common">lettuce slug</name>
    <dbReference type="NCBI Taxonomy" id="231223"/>
    <lineage>
        <taxon>Eukaryota</taxon>
        <taxon>Metazoa</taxon>
        <taxon>Spiralia</taxon>
        <taxon>Lophotrochozoa</taxon>
        <taxon>Mollusca</taxon>
        <taxon>Gastropoda</taxon>
        <taxon>Heterobranchia</taxon>
        <taxon>Euthyneura</taxon>
        <taxon>Panpulmonata</taxon>
        <taxon>Sacoglossa</taxon>
        <taxon>Placobranchoidea</taxon>
        <taxon>Plakobranchidae</taxon>
        <taxon>Elysia</taxon>
    </lineage>
</organism>
<proteinExistence type="predicted"/>
<keyword evidence="2" id="KW-1185">Reference proteome</keyword>
<dbReference type="AlphaFoldDB" id="A0AAE0ZVL2"/>
<comment type="caution">
    <text evidence="1">The sequence shown here is derived from an EMBL/GenBank/DDBJ whole genome shotgun (WGS) entry which is preliminary data.</text>
</comment>
<reference evidence="1" key="1">
    <citation type="journal article" date="2023" name="G3 (Bethesda)">
        <title>A reference genome for the long-term kleptoplast-retaining sea slug Elysia crispata morphotype clarki.</title>
        <authorList>
            <person name="Eastman K.E."/>
            <person name="Pendleton A.L."/>
            <person name="Shaikh M.A."/>
            <person name="Suttiyut T."/>
            <person name="Ogas R."/>
            <person name="Tomko P."/>
            <person name="Gavelis G."/>
            <person name="Widhalm J.R."/>
            <person name="Wisecaver J.H."/>
        </authorList>
    </citation>
    <scope>NUCLEOTIDE SEQUENCE</scope>
    <source>
        <strain evidence="1">ECLA1</strain>
    </source>
</reference>
<name>A0AAE0ZVL2_9GAST</name>
<evidence type="ECO:0000313" key="2">
    <source>
        <dbReference type="Proteomes" id="UP001283361"/>
    </source>
</evidence>
<dbReference type="Proteomes" id="UP001283361">
    <property type="component" value="Unassembled WGS sequence"/>
</dbReference>
<protein>
    <submittedName>
        <fullName evidence="1">Uncharacterized protein</fullName>
    </submittedName>
</protein>
<sequence>MHLAILTCSNICEGRQEFSELFTQYSARKGRENPQYHSFMIQRSATENRPDGKKETGDIVEHVGQGVRNLIKDTCLLSLNRNY</sequence>
<dbReference type="EMBL" id="JAWDGP010003238">
    <property type="protein sequence ID" value="KAK3776215.1"/>
    <property type="molecule type" value="Genomic_DNA"/>
</dbReference>
<evidence type="ECO:0000313" key="1">
    <source>
        <dbReference type="EMBL" id="KAK3776215.1"/>
    </source>
</evidence>